<dbReference type="SUPFAM" id="SSF53850">
    <property type="entry name" value="Periplasmic binding protein-like II"/>
    <property type="match status" value="1"/>
</dbReference>
<keyword evidence="2" id="KW-0813">Transport</keyword>
<reference evidence="5 6" key="1">
    <citation type="submission" date="2018-12" db="EMBL/GenBank/DDBJ databases">
        <title>Draft genome sequence of Embleya hyalina NBRC 13850T.</title>
        <authorList>
            <person name="Komaki H."/>
            <person name="Hosoyama A."/>
            <person name="Kimura A."/>
            <person name="Ichikawa N."/>
            <person name="Tamura T."/>
        </authorList>
    </citation>
    <scope>NUCLEOTIDE SEQUENCE [LARGE SCALE GENOMIC DNA]</scope>
    <source>
        <strain evidence="5 6">NBRC 13850</strain>
    </source>
</reference>
<organism evidence="5 6">
    <name type="scientific">Embleya hyalina</name>
    <dbReference type="NCBI Taxonomy" id="516124"/>
    <lineage>
        <taxon>Bacteria</taxon>
        <taxon>Bacillati</taxon>
        <taxon>Actinomycetota</taxon>
        <taxon>Actinomycetes</taxon>
        <taxon>Kitasatosporales</taxon>
        <taxon>Streptomycetaceae</taxon>
        <taxon>Embleya</taxon>
    </lineage>
</organism>
<feature type="domain" description="Solute-binding protein family 3/N-terminal" evidence="4">
    <location>
        <begin position="111"/>
        <end position="337"/>
    </location>
</feature>
<dbReference type="PANTHER" id="PTHR30085">
    <property type="entry name" value="AMINO ACID ABC TRANSPORTER PERMEASE"/>
    <property type="match status" value="1"/>
</dbReference>
<comment type="similarity">
    <text evidence="1">Belongs to the bacterial solute-binding protein 3 family.</text>
</comment>
<gene>
    <name evidence="5" type="ORF">EHYA_00550</name>
</gene>
<dbReference type="EMBL" id="BIFH01000013">
    <property type="protein sequence ID" value="GCD92907.1"/>
    <property type="molecule type" value="Genomic_DNA"/>
</dbReference>
<dbReference type="GO" id="GO:0030288">
    <property type="term" value="C:outer membrane-bounded periplasmic space"/>
    <property type="evidence" value="ECO:0007669"/>
    <property type="project" value="TreeGrafter"/>
</dbReference>
<dbReference type="Gene3D" id="3.40.190.10">
    <property type="entry name" value="Periplasmic binding protein-like II"/>
    <property type="match status" value="2"/>
</dbReference>
<comment type="caution">
    <text evidence="5">The sequence shown here is derived from an EMBL/GenBank/DDBJ whole genome shotgun (WGS) entry which is preliminary data.</text>
</comment>
<keyword evidence="3" id="KW-0732">Signal</keyword>
<name>A0A401YE71_9ACTN</name>
<dbReference type="AlphaFoldDB" id="A0A401YE71"/>
<dbReference type="Proteomes" id="UP000286931">
    <property type="component" value="Unassembled WGS sequence"/>
</dbReference>
<dbReference type="PANTHER" id="PTHR30085:SF6">
    <property type="entry name" value="ABC TRANSPORTER GLUTAMINE-BINDING PROTEIN GLNH"/>
    <property type="match status" value="1"/>
</dbReference>
<evidence type="ECO:0000256" key="1">
    <source>
        <dbReference type="ARBA" id="ARBA00010333"/>
    </source>
</evidence>
<dbReference type="GO" id="GO:0006865">
    <property type="term" value="P:amino acid transport"/>
    <property type="evidence" value="ECO:0007669"/>
    <property type="project" value="TreeGrafter"/>
</dbReference>
<protein>
    <submittedName>
        <fullName evidence="5">Sugar-binding protein</fullName>
    </submittedName>
</protein>
<evidence type="ECO:0000259" key="4">
    <source>
        <dbReference type="SMART" id="SM00062"/>
    </source>
</evidence>
<dbReference type="InterPro" id="IPR001638">
    <property type="entry name" value="Solute-binding_3/MltF_N"/>
</dbReference>
<evidence type="ECO:0000313" key="6">
    <source>
        <dbReference type="Proteomes" id="UP000286931"/>
    </source>
</evidence>
<dbReference type="GO" id="GO:0005576">
    <property type="term" value="C:extracellular region"/>
    <property type="evidence" value="ECO:0007669"/>
    <property type="project" value="TreeGrafter"/>
</dbReference>
<dbReference type="InterPro" id="IPR051455">
    <property type="entry name" value="Bact_solute-bind_prot3"/>
</dbReference>
<evidence type="ECO:0000256" key="3">
    <source>
        <dbReference type="ARBA" id="ARBA00022729"/>
    </source>
</evidence>
<dbReference type="CDD" id="cd13690">
    <property type="entry name" value="PBP2_GluB"/>
    <property type="match status" value="1"/>
</dbReference>
<dbReference type="Pfam" id="PF00497">
    <property type="entry name" value="SBP_bac_3"/>
    <property type="match status" value="1"/>
</dbReference>
<evidence type="ECO:0000256" key="2">
    <source>
        <dbReference type="ARBA" id="ARBA00022448"/>
    </source>
</evidence>
<accession>A0A401YE71</accession>
<dbReference type="SMART" id="SM00062">
    <property type="entry name" value="PBPb"/>
    <property type="match status" value="1"/>
</dbReference>
<proteinExistence type="inferred from homology"/>
<evidence type="ECO:0000313" key="5">
    <source>
        <dbReference type="EMBL" id="GCD92907.1"/>
    </source>
</evidence>
<keyword evidence="6" id="KW-1185">Reference proteome</keyword>
<sequence length="352" mass="37542">MVSIESGGRVRTVRAAPSDVRRTERTWRAMRVQPVRMAARCLVVVVLAGMAVGCGGSPPTRRPVPTAVVGAPATSPAAPAATPPACDPWASLRPTNADDGPAIARIRQRGFLVAGVDLNSYLWGSADPETGEIVGFDIDIVWAIARGILGPGARVKFVTMSPEQRVARIRAGDVDVMVRTMTITCQRKAEVAFSTVYFRSGQQLVVPKGSPVRAFDTTLRGRRVCVGAGTTAVDVLAQADLGAIVDLADNHLDCLVRLQEGRTDAILTHGSLAAGLAAQDPMIRVLEPRLDETLYGVAMNPDDTDLVRRVNAILENYRAGGADSPWMASYRKWLAANLSDPTAAPPPARYVD</sequence>